<feature type="transmembrane region" description="Helical" evidence="1">
    <location>
        <begin position="182"/>
        <end position="200"/>
    </location>
</feature>
<dbReference type="Proteomes" id="UP001153069">
    <property type="component" value="Unassembled WGS sequence"/>
</dbReference>
<dbReference type="Pfam" id="PF10067">
    <property type="entry name" value="DUF2306"/>
    <property type="match status" value="1"/>
</dbReference>
<protein>
    <submittedName>
        <fullName evidence="2">Predicted membrane protein (DUF2306)</fullName>
    </submittedName>
</protein>
<accession>A0A9N8DFL2</accession>
<dbReference type="InterPro" id="IPR018750">
    <property type="entry name" value="DUF2306_membrane"/>
</dbReference>
<name>A0A9N8DFL2_9STRA</name>
<feature type="transmembrane region" description="Helical" evidence="1">
    <location>
        <begin position="56"/>
        <end position="75"/>
    </location>
</feature>
<feature type="transmembrane region" description="Helical" evidence="1">
    <location>
        <begin position="212"/>
        <end position="237"/>
    </location>
</feature>
<keyword evidence="1" id="KW-0472">Membrane</keyword>
<reference evidence="2" key="1">
    <citation type="submission" date="2020-06" db="EMBL/GenBank/DDBJ databases">
        <authorList>
            <consortium name="Plant Systems Biology data submission"/>
        </authorList>
    </citation>
    <scope>NUCLEOTIDE SEQUENCE</scope>
    <source>
        <strain evidence="2">D6</strain>
    </source>
</reference>
<feature type="transmembrane region" description="Helical" evidence="1">
    <location>
        <begin position="257"/>
        <end position="275"/>
    </location>
</feature>
<evidence type="ECO:0000313" key="2">
    <source>
        <dbReference type="EMBL" id="CAB9498784.1"/>
    </source>
</evidence>
<keyword evidence="1" id="KW-0812">Transmembrane</keyword>
<feature type="transmembrane region" description="Helical" evidence="1">
    <location>
        <begin position="108"/>
        <end position="128"/>
    </location>
</feature>
<feature type="transmembrane region" description="Helical" evidence="1">
    <location>
        <begin position="149"/>
        <end position="170"/>
    </location>
</feature>
<feature type="transmembrane region" description="Helical" evidence="1">
    <location>
        <begin position="287"/>
        <end position="310"/>
    </location>
</feature>
<keyword evidence="1" id="KW-1133">Transmembrane helix</keyword>
<evidence type="ECO:0000313" key="3">
    <source>
        <dbReference type="Proteomes" id="UP001153069"/>
    </source>
</evidence>
<sequence length="329" mass="37346">MEKVVVEDTAMPMSNRHHHTADDDNDAIMNVTETTPILSTATTSTVTFTPLFRLTALAWCSTISFALFALFQYVLPAITSTIRNDGNYQQRWEQTDPGLYRSGKTSTANGLMVVHMMGGIFLMLAGPIQLIPWMRKNKRLQYHRWIGRVYLLAALTASCGATTFVLLFRTSRLWIHEDIQNVLFGLAVIACSLQSYRYIAIPSQKDIQLHKFWSWSLVGFIFTGAPLYRICSWPIYILATNVLPPVGNITPHPIISASFYCIFLPLILSMILYKYRHNHHQSWKPDTGVLNGALAMLLVLWLPLLMFTWIPAIFDRPTTNATTEMKIDA</sequence>
<organism evidence="2 3">
    <name type="scientific">Seminavis robusta</name>
    <dbReference type="NCBI Taxonomy" id="568900"/>
    <lineage>
        <taxon>Eukaryota</taxon>
        <taxon>Sar</taxon>
        <taxon>Stramenopiles</taxon>
        <taxon>Ochrophyta</taxon>
        <taxon>Bacillariophyta</taxon>
        <taxon>Bacillariophyceae</taxon>
        <taxon>Bacillariophycidae</taxon>
        <taxon>Naviculales</taxon>
        <taxon>Naviculaceae</taxon>
        <taxon>Seminavis</taxon>
    </lineage>
</organism>
<proteinExistence type="predicted"/>
<evidence type="ECO:0000256" key="1">
    <source>
        <dbReference type="SAM" id="Phobius"/>
    </source>
</evidence>
<dbReference type="EMBL" id="CAICTM010000045">
    <property type="protein sequence ID" value="CAB9498784.1"/>
    <property type="molecule type" value="Genomic_DNA"/>
</dbReference>
<gene>
    <name evidence="2" type="ORF">SEMRO_45_G027050.1</name>
</gene>
<keyword evidence="3" id="KW-1185">Reference proteome</keyword>
<dbReference type="OrthoDB" id="193478at2759"/>
<dbReference type="AlphaFoldDB" id="A0A9N8DFL2"/>
<comment type="caution">
    <text evidence="2">The sequence shown here is derived from an EMBL/GenBank/DDBJ whole genome shotgun (WGS) entry which is preliminary data.</text>
</comment>